<keyword evidence="7" id="KW-1185">Reference proteome</keyword>
<gene>
    <name evidence="5" type="primary">tatC</name>
    <name evidence="6" type="ORF">SAMN05660299_02195</name>
</gene>
<keyword evidence="2 5" id="KW-0812">Transmembrane</keyword>
<comment type="function">
    <text evidence="5">Part of the twin-arginine translocation (Tat) system that transports large folded proteins containing a characteristic twin-arginine motif in their signal peptide across membranes.</text>
</comment>
<dbReference type="GO" id="GO:0009977">
    <property type="term" value="F:proton motive force dependent protein transmembrane transporter activity"/>
    <property type="evidence" value="ECO:0007669"/>
    <property type="project" value="TreeGrafter"/>
</dbReference>
<dbReference type="EMBL" id="FNHQ01000026">
    <property type="protein sequence ID" value="SDN14325.1"/>
    <property type="molecule type" value="Genomic_DNA"/>
</dbReference>
<keyword evidence="3 5" id="KW-1133">Transmembrane helix</keyword>
<keyword evidence="5" id="KW-1003">Cell membrane</keyword>
<dbReference type="PRINTS" id="PR01840">
    <property type="entry name" value="TATCFAMILY"/>
</dbReference>
<dbReference type="InterPro" id="IPR002033">
    <property type="entry name" value="TatC"/>
</dbReference>
<evidence type="ECO:0000256" key="1">
    <source>
        <dbReference type="ARBA" id="ARBA00004141"/>
    </source>
</evidence>
<evidence type="ECO:0000313" key="7">
    <source>
        <dbReference type="Proteomes" id="UP000199309"/>
    </source>
</evidence>
<dbReference type="Pfam" id="PF00902">
    <property type="entry name" value="TatC"/>
    <property type="match status" value="1"/>
</dbReference>
<name>A0A1G9Z018_9FIRM</name>
<dbReference type="RefSeq" id="WP_091651819.1">
    <property type="nucleotide sequence ID" value="NZ_FNHQ01000026.1"/>
</dbReference>
<feature type="transmembrane region" description="Helical" evidence="5">
    <location>
        <begin position="222"/>
        <end position="243"/>
    </location>
</feature>
<dbReference type="PANTHER" id="PTHR30371:SF0">
    <property type="entry name" value="SEC-INDEPENDENT PROTEIN TRANSLOCASE PROTEIN TATC, CHLOROPLASTIC-RELATED"/>
    <property type="match status" value="1"/>
</dbReference>
<comment type="subunit">
    <text evidence="5">Forms a complex with TatA.</text>
</comment>
<evidence type="ECO:0000256" key="3">
    <source>
        <dbReference type="ARBA" id="ARBA00022989"/>
    </source>
</evidence>
<evidence type="ECO:0000256" key="2">
    <source>
        <dbReference type="ARBA" id="ARBA00022692"/>
    </source>
</evidence>
<feature type="transmembrane region" description="Helical" evidence="5">
    <location>
        <begin position="118"/>
        <end position="139"/>
    </location>
</feature>
<organism evidence="6 7">
    <name type="scientific">Megasphaera paucivorans</name>
    <dbReference type="NCBI Taxonomy" id="349095"/>
    <lineage>
        <taxon>Bacteria</taxon>
        <taxon>Bacillati</taxon>
        <taxon>Bacillota</taxon>
        <taxon>Negativicutes</taxon>
        <taxon>Veillonellales</taxon>
        <taxon>Veillonellaceae</taxon>
        <taxon>Megasphaera</taxon>
    </lineage>
</organism>
<dbReference type="GO" id="GO:0033281">
    <property type="term" value="C:TAT protein transport complex"/>
    <property type="evidence" value="ECO:0007669"/>
    <property type="project" value="UniProtKB-UniRule"/>
</dbReference>
<sequence>MSQSPEENQEVLQDGEETMSLVSHLQEFRRRIIICIAALFIASSVSYIYAEELIKIISRPVGMLYFMNPAEVFFTYLKISVFAGFLISLPVLVYQLWEFVVPAFTQSERRLALFLTPAFVLLFYAGIVFSYMFVLPAGVRFFLGFATDSLQPMFSLGSYLSFVISFVFPFGIVFEMPLCLVILAKMGFVNSAFLRRKRKICILLSFVFAAIISPTPDVFSQTMIAVPMVLLYEISVILIRYILKK</sequence>
<evidence type="ECO:0000313" key="6">
    <source>
        <dbReference type="EMBL" id="SDN14325.1"/>
    </source>
</evidence>
<dbReference type="NCBIfam" id="TIGR00945">
    <property type="entry name" value="tatC"/>
    <property type="match status" value="1"/>
</dbReference>
<dbReference type="STRING" id="349095.SAMN05660299_02195"/>
<keyword evidence="5" id="KW-0813">Transport</keyword>
<protein>
    <recommendedName>
        <fullName evidence="5">Sec-independent protein translocase protein TatC</fullName>
    </recommendedName>
</protein>
<evidence type="ECO:0000256" key="4">
    <source>
        <dbReference type="ARBA" id="ARBA00023136"/>
    </source>
</evidence>
<reference evidence="6 7" key="1">
    <citation type="submission" date="2016-10" db="EMBL/GenBank/DDBJ databases">
        <authorList>
            <person name="de Groot N.N."/>
        </authorList>
    </citation>
    <scope>NUCLEOTIDE SEQUENCE [LARGE SCALE GENOMIC DNA]</scope>
    <source>
        <strain evidence="6 7">DSM 16981</strain>
    </source>
</reference>
<feature type="transmembrane region" description="Helical" evidence="5">
    <location>
        <begin position="200"/>
        <end position="216"/>
    </location>
</feature>
<keyword evidence="5" id="KW-0811">Translocation</keyword>
<dbReference type="HAMAP" id="MF_00902">
    <property type="entry name" value="TatC"/>
    <property type="match status" value="1"/>
</dbReference>
<evidence type="ECO:0000256" key="5">
    <source>
        <dbReference type="HAMAP-Rule" id="MF_00902"/>
    </source>
</evidence>
<dbReference type="OrthoDB" id="9777044at2"/>
<dbReference type="PANTHER" id="PTHR30371">
    <property type="entry name" value="SEC-INDEPENDENT PROTEIN TRANSLOCASE PROTEIN TATC"/>
    <property type="match status" value="1"/>
</dbReference>
<dbReference type="GO" id="GO:0065002">
    <property type="term" value="P:intracellular protein transmembrane transport"/>
    <property type="evidence" value="ECO:0007669"/>
    <property type="project" value="TreeGrafter"/>
</dbReference>
<feature type="transmembrane region" description="Helical" evidence="5">
    <location>
        <begin position="73"/>
        <end position="97"/>
    </location>
</feature>
<dbReference type="AlphaFoldDB" id="A0A1G9Z018"/>
<feature type="transmembrane region" description="Helical" evidence="5">
    <location>
        <begin position="32"/>
        <end position="50"/>
    </location>
</feature>
<keyword evidence="5" id="KW-0653">Protein transport</keyword>
<dbReference type="GO" id="GO:0043953">
    <property type="term" value="P:protein transport by the Tat complex"/>
    <property type="evidence" value="ECO:0007669"/>
    <property type="project" value="UniProtKB-UniRule"/>
</dbReference>
<feature type="transmembrane region" description="Helical" evidence="5">
    <location>
        <begin position="159"/>
        <end position="188"/>
    </location>
</feature>
<dbReference type="Proteomes" id="UP000199309">
    <property type="component" value="Unassembled WGS sequence"/>
</dbReference>
<keyword evidence="4 5" id="KW-0472">Membrane</keyword>
<comment type="similarity">
    <text evidence="5">Belongs to the TatC family.</text>
</comment>
<accession>A0A1G9Z018</accession>
<comment type="subcellular location">
    <subcellularLocation>
        <location evidence="5">Cell membrane</location>
        <topology evidence="5">Multi-pass membrane protein</topology>
    </subcellularLocation>
    <subcellularLocation>
        <location evidence="1">Membrane</location>
        <topology evidence="1">Multi-pass membrane protein</topology>
    </subcellularLocation>
</comment>
<proteinExistence type="inferred from homology"/>